<comment type="function">
    <text evidence="5">Zinc chaperone that directly transfers zinc cofactor to target proteins, thereby activating them. Zinc is transferred from the CXCC motif in the GTPase domain to the zinc binding site in target proteins in a process requiring GTP hydrolysis.</text>
</comment>
<dbReference type="PANTHER" id="PTHR13748">
    <property type="entry name" value="COBW-RELATED"/>
    <property type="match status" value="1"/>
</dbReference>
<accession>A0AAP3XSX4</accession>
<dbReference type="GO" id="GO:0005737">
    <property type="term" value="C:cytoplasm"/>
    <property type="evidence" value="ECO:0007669"/>
    <property type="project" value="TreeGrafter"/>
</dbReference>
<comment type="caution">
    <text evidence="8">The sequence shown here is derived from an EMBL/GenBank/DDBJ whole genome shotgun (WGS) entry which is preliminary data.</text>
</comment>
<keyword evidence="9" id="KW-1185">Reference proteome</keyword>
<sequence>MSAVRHQALPGDPAGHLPVTVLTGFLGAGKTTLLGRLLRHPGMARSAVIINEFGDVPLDHELVEHAKEDIVEVAGGCLCCTVRGDLSRAVRQIDLSRRRGRADFDRLLIETTGLADPAPIIHTLLTDPVIAHGYALDGIVTLVDAATGLATLERHPEAVKQAAMADRVLVTKTDLTGGRIPAGLAARLATLAPSAPPLPVSHGRIDPAALFGLAPSPATLERWLGATAAPGEHDHAGHDPNRHGEDIRAFCLRRPGPVRAHALAGFLELLSTHAGPDLLRLKGIVKLAEHPHLPLVVHAVQHIVHEPVELPAWPSPDHDTRLVLITRGIAEATVAELFDTLADAG</sequence>
<evidence type="ECO:0000256" key="3">
    <source>
        <dbReference type="ARBA" id="ARBA00023186"/>
    </source>
</evidence>
<dbReference type="GO" id="GO:0016787">
    <property type="term" value="F:hydrolase activity"/>
    <property type="evidence" value="ECO:0007669"/>
    <property type="project" value="UniProtKB-KW"/>
</dbReference>
<dbReference type="SUPFAM" id="SSF90002">
    <property type="entry name" value="Hypothetical protein YjiA, C-terminal domain"/>
    <property type="match status" value="1"/>
</dbReference>
<dbReference type="GO" id="GO:0000166">
    <property type="term" value="F:nucleotide binding"/>
    <property type="evidence" value="ECO:0007669"/>
    <property type="project" value="UniProtKB-KW"/>
</dbReference>
<evidence type="ECO:0000256" key="6">
    <source>
        <dbReference type="ARBA" id="ARBA00049117"/>
    </source>
</evidence>
<dbReference type="AlphaFoldDB" id="A0AAP3XSX4"/>
<feature type="domain" description="CobW C-terminal" evidence="7">
    <location>
        <begin position="247"/>
        <end position="342"/>
    </location>
</feature>
<dbReference type="EMBL" id="JARGEQ010000127">
    <property type="protein sequence ID" value="MDF1587442.1"/>
    <property type="molecule type" value="Genomic_DNA"/>
</dbReference>
<comment type="similarity">
    <text evidence="4">Belongs to the SIMIBI class G3E GTPase family. ZNG1 subfamily.</text>
</comment>
<dbReference type="SUPFAM" id="SSF52540">
    <property type="entry name" value="P-loop containing nucleoside triphosphate hydrolases"/>
    <property type="match status" value="1"/>
</dbReference>
<proteinExistence type="inferred from homology"/>
<evidence type="ECO:0000256" key="5">
    <source>
        <dbReference type="ARBA" id="ARBA00045658"/>
    </source>
</evidence>
<evidence type="ECO:0000259" key="7">
    <source>
        <dbReference type="SMART" id="SM00833"/>
    </source>
</evidence>
<dbReference type="Pfam" id="PF02492">
    <property type="entry name" value="cobW"/>
    <property type="match status" value="1"/>
</dbReference>
<protein>
    <submittedName>
        <fullName evidence="8">GTP-binding protein</fullName>
    </submittedName>
</protein>
<dbReference type="Proteomes" id="UP001301140">
    <property type="component" value="Unassembled WGS sequence"/>
</dbReference>
<evidence type="ECO:0000256" key="2">
    <source>
        <dbReference type="ARBA" id="ARBA00022801"/>
    </source>
</evidence>
<evidence type="ECO:0000256" key="4">
    <source>
        <dbReference type="ARBA" id="ARBA00034320"/>
    </source>
</evidence>
<dbReference type="InterPro" id="IPR051316">
    <property type="entry name" value="Zinc-reg_GTPase_activator"/>
</dbReference>
<name>A0AAP3XSX4_9PROT</name>
<keyword evidence="2" id="KW-0378">Hydrolase</keyword>
<dbReference type="SMART" id="SM00833">
    <property type="entry name" value="CobW_C"/>
    <property type="match status" value="1"/>
</dbReference>
<dbReference type="PANTHER" id="PTHR13748:SF62">
    <property type="entry name" value="COBW DOMAIN-CONTAINING PROTEIN"/>
    <property type="match status" value="1"/>
</dbReference>
<dbReference type="InterPro" id="IPR036627">
    <property type="entry name" value="CobW-likC_sf"/>
</dbReference>
<keyword evidence="3" id="KW-0143">Chaperone</keyword>
<evidence type="ECO:0000313" key="9">
    <source>
        <dbReference type="Proteomes" id="UP001301140"/>
    </source>
</evidence>
<keyword evidence="1" id="KW-0547">Nucleotide-binding</keyword>
<comment type="catalytic activity">
    <reaction evidence="6">
        <text>GTP + H2O = GDP + phosphate + H(+)</text>
        <dbReference type="Rhea" id="RHEA:19669"/>
        <dbReference type="ChEBI" id="CHEBI:15377"/>
        <dbReference type="ChEBI" id="CHEBI:15378"/>
        <dbReference type="ChEBI" id="CHEBI:37565"/>
        <dbReference type="ChEBI" id="CHEBI:43474"/>
        <dbReference type="ChEBI" id="CHEBI:58189"/>
    </reaction>
    <physiologicalReaction direction="left-to-right" evidence="6">
        <dbReference type="Rhea" id="RHEA:19670"/>
    </physiologicalReaction>
</comment>
<evidence type="ECO:0000313" key="8">
    <source>
        <dbReference type="EMBL" id="MDF1587442.1"/>
    </source>
</evidence>
<dbReference type="Gene3D" id="3.30.1220.10">
    <property type="entry name" value="CobW-like, C-terminal domain"/>
    <property type="match status" value="1"/>
</dbReference>
<dbReference type="CDD" id="cd03112">
    <property type="entry name" value="CobW-like"/>
    <property type="match status" value="1"/>
</dbReference>
<evidence type="ECO:0000256" key="1">
    <source>
        <dbReference type="ARBA" id="ARBA00022741"/>
    </source>
</evidence>
<dbReference type="Gene3D" id="3.40.50.300">
    <property type="entry name" value="P-loop containing nucleotide triphosphate hydrolases"/>
    <property type="match status" value="1"/>
</dbReference>
<dbReference type="RefSeq" id="WP_327789867.1">
    <property type="nucleotide sequence ID" value="NZ_JARGEQ010000127.1"/>
</dbReference>
<organism evidence="8 9">
    <name type="scientific">Marinimicrococcus flavescens</name>
    <dbReference type="NCBI Taxonomy" id="3031815"/>
    <lineage>
        <taxon>Bacteria</taxon>
        <taxon>Pseudomonadati</taxon>
        <taxon>Pseudomonadota</taxon>
        <taxon>Alphaproteobacteria</taxon>
        <taxon>Geminicoccales</taxon>
        <taxon>Geminicoccaceae</taxon>
        <taxon>Marinimicrococcus</taxon>
    </lineage>
</organism>
<dbReference type="InterPro" id="IPR011629">
    <property type="entry name" value="CobW-like_C"/>
</dbReference>
<gene>
    <name evidence="8" type="ORF">PZ740_13725</name>
</gene>
<dbReference type="InterPro" id="IPR003495">
    <property type="entry name" value="CobW/HypB/UreG_nucleotide-bd"/>
</dbReference>
<reference evidence="8 9" key="1">
    <citation type="submission" date="2023-03" db="EMBL/GenBank/DDBJ databases">
        <title>YIM 152171 draft genome.</title>
        <authorList>
            <person name="Yang Z."/>
        </authorList>
    </citation>
    <scope>NUCLEOTIDE SEQUENCE [LARGE SCALE GENOMIC DNA]</scope>
    <source>
        <strain evidence="8 9">YIM 152171</strain>
    </source>
</reference>
<dbReference type="InterPro" id="IPR027417">
    <property type="entry name" value="P-loop_NTPase"/>
</dbReference>
<dbReference type="Pfam" id="PF07683">
    <property type="entry name" value="CobW_C"/>
    <property type="match status" value="1"/>
</dbReference>